<dbReference type="Proteomes" id="UP000619761">
    <property type="component" value="Unassembled WGS sequence"/>
</dbReference>
<dbReference type="RefSeq" id="WP_229837600.1">
    <property type="nucleotide sequence ID" value="NZ_BMYZ01000001.1"/>
</dbReference>
<name>A0ABQ3AVY4_9GAMM</name>
<proteinExistence type="predicted"/>
<protein>
    <submittedName>
        <fullName evidence="1">Uncharacterized protein</fullName>
    </submittedName>
</protein>
<comment type="caution">
    <text evidence="1">The sequence shown here is derived from an EMBL/GenBank/DDBJ whole genome shotgun (WGS) entry which is preliminary data.</text>
</comment>
<reference evidence="2" key="1">
    <citation type="journal article" date="2019" name="Int. J. Syst. Evol. Microbiol.">
        <title>The Global Catalogue of Microorganisms (GCM) 10K type strain sequencing project: providing services to taxonomists for standard genome sequencing and annotation.</title>
        <authorList>
            <consortium name="The Broad Institute Genomics Platform"/>
            <consortium name="The Broad Institute Genome Sequencing Center for Infectious Disease"/>
            <person name="Wu L."/>
            <person name="Ma J."/>
        </authorList>
    </citation>
    <scope>NUCLEOTIDE SEQUENCE [LARGE SCALE GENOMIC DNA]</scope>
    <source>
        <strain evidence="2">KCTC 32239</strain>
    </source>
</reference>
<dbReference type="EMBL" id="BMYZ01000001">
    <property type="protein sequence ID" value="GGY65816.1"/>
    <property type="molecule type" value="Genomic_DNA"/>
</dbReference>
<gene>
    <name evidence="1" type="ORF">GCM10011613_07130</name>
</gene>
<evidence type="ECO:0000313" key="1">
    <source>
        <dbReference type="EMBL" id="GGY65816.1"/>
    </source>
</evidence>
<sequence length="116" mass="13656">MMKYYTVVISGANIFFENYNRTEPVVGFIACRLIQAETEQLAVATAKVEILVDWNRSFNADRKLGMPVLNVEHIAQFKGWIKPKTKHDYYWFTDDEHKQAQIAELTAAPKKWFWRK</sequence>
<accession>A0ABQ3AVY4</accession>
<evidence type="ECO:0000313" key="2">
    <source>
        <dbReference type="Proteomes" id="UP000619761"/>
    </source>
</evidence>
<organism evidence="1 2">
    <name type="scientific">Cellvibrio zantedeschiae</name>
    <dbReference type="NCBI Taxonomy" id="1237077"/>
    <lineage>
        <taxon>Bacteria</taxon>
        <taxon>Pseudomonadati</taxon>
        <taxon>Pseudomonadota</taxon>
        <taxon>Gammaproteobacteria</taxon>
        <taxon>Cellvibrionales</taxon>
        <taxon>Cellvibrionaceae</taxon>
        <taxon>Cellvibrio</taxon>
    </lineage>
</organism>
<keyword evidence="2" id="KW-1185">Reference proteome</keyword>